<dbReference type="InterPro" id="IPR045076">
    <property type="entry name" value="MutS"/>
</dbReference>
<protein>
    <recommendedName>
        <fullName evidence="4">DNA mismatch repair proteins mutS family domain-containing protein</fullName>
    </recommendedName>
</protein>
<dbReference type="AlphaFoldDB" id="A0ABD4RID4"/>
<gene>
    <name evidence="5" type="ORF">K4H94_08400</name>
</gene>
<dbReference type="SUPFAM" id="SSF52540">
    <property type="entry name" value="P-loop containing nucleoside triphosphate hydrolases"/>
    <property type="match status" value="1"/>
</dbReference>
<reference evidence="5 6" key="1">
    <citation type="submission" date="2021-08" db="EMBL/GenBank/DDBJ databases">
        <title>Genome sequence analysis of Clostridium chauvoei strains of European origin and evaluation of typing options for outbreak investigations.</title>
        <authorList>
            <person name="Abdel-Glil M."/>
            <person name="Thomas P."/>
            <person name="Seyboldt C."/>
        </authorList>
    </citation>
    <scope>NUCLEOTIDE SEQUENCE [LARGE SCALE GENOMIC DNA]</scope>
    <source>
        <strain evidence="5 6">S0260-09</strain>
    </source>
</reference>
<evidence type="ECO:0000256" key="3">
    <source>
        <dbReference type="ARBA" id="ARBA00023125"/>
    </source>
</evidence>
<dbReference type="Pfam" id="PF00488">
    <property type="entry name" value="MutS_V"/>
    <property type="match status" value="1"/>
</dbReference>
<accession>A0ABD4RID4</accession>
<dbReference type="GO" id="GO:0005524">
    <property type="term" value="F:ATP binding"/>
    <property type="evidence" value="ECO:0007669"/>
    <property type="project" value="UniProtKB-KW"/>
</dbReference>
<sequence>MSIYGGIFEGLGISFLLLESSYYGVIKELEKNKQLVLELYEALGEIEAFISISIYKEILEGNYCEPKFIEDIKLNIEDGVHPLLKNGVPNTIPLNKKVPVFCIIDEIFRGTNPVERISSSMSILKYIGETRALTFVATHDRELTDLLKDKYDFYYFSEDVDSNKGLSFDYKLKEGVSKTKNAIKLLDYIGYPKVITDNARKYAEKLENII</sequence>
<dbReference type="EMBL" id="JAIFTX010000016">
    <property type="protein sequence ID" value="MBX7291043.1"/>
    <property type="molecule type" value="Genomic_DNA"/>
</dbReference>
<dbReference type="SMART" id="SM00534">
    <property type="entry name" value="MUTSac"/>
    <property type="match status" value="1"/>
</dbReference>
<evidence type="ECO:0000313" key="6">
    <source>
        <dbReference type="Proteomes" id="UP000775179"/>
    </source>
</evidence>
<dbReference type="InterPro" id="IPR000432">
    <property type="entry name" value="DNA_mismatch_repair_MutS_C"/>
</dbReference>
<name>A0ABD4RID4_9CLOT</name>
<dbReference type="InterPro" id="IPR027417">
    <property type="entry name" value="P-loop_NTPase"/>
</dbReference>
<dbReference type="Proteomes" id="UP000775179">
    <property type="component" value="Unassembled WGS sequence"/>
</dbReference>
<keyword evidence="1" id="KW-0547">Nucleotide-binding</keyword>
<dbReference type="PANTHER" id="PTHR11361">
    <property type="entry name" value="DNA MISMATCH REPAIR PROTEIN MUTS FAMILY MEMBER"/>
    <property type="match status" value="1"/>
</dbReference>
<dbReference type="KEGG" id="cchv:BTM20_10210"/>
<dbReference type="PANTHER" id="PTHR11361:SF152">
    <property type="entry name" value="DNA MISMATCH REPAIR PROTEIN"/>
    <property type="match status" value="1"/>
</dbReference>
<dbReference type="Gene3D" id="3.40.50.300">
    <property type="entry name" value="P-loop containing nucleotide triphosphate hydrolases"/>
    <property type="match status" value="1"/>
</dbReference>
<evidence type="ECO:0000256" key="2">
    <source>
        <dbReference type="ARBA" id="ARBA00022840"/>
    </source>
</evidence>
<dbReference type="GO" id="GO:0003677">
    <property type="term" value="F:DNA binding"/>
    <property type="evidence" value="ECO:0007669"/>
    <property type="project" value="UniProtKB-KW"/>
</dbReference>
<keyword evidence="2" id="KW-0067">ATP-binding</keyword>
<evidence type="ECO:0000259" key="4">
    <source>
        <dbReference type="SMART" id="SM00534"/>
    </source>
</evidence>
<evidence type="ECO:0000313" key="5">
    <source>
        <dbReference type="EMBL" id="MBX7291043.1"/>
    </source>
</evidence>
<evidence type="ECO:0000256" key="1">
    <source>
        <dbReference type="ARBA" id="ARBA00022741"/>
    </source>
</evidence>
<dbReference type="RefSeq" id="WP_021876237.1">
    <property type="nucleotide sequence ID" value="NZ_CP018624.1"/>
</dbReference>
<comment type="caution">
    <text evidence="5">The sequence shown here is derived from an EMBL/GenBank/DDBJ whole genome shotgun (WGS) entry which is preliminary data.</text>
</comment>
<proteinExistence type="predicted"/>
<organism evidence="5 6">
    <name type="scientific">Clostridium chauvoei</name>
    <dbReference type="NCBI Taxonomy" id="46867"/>
    <lineage>
        <taxon>Bacteria</taxon>
        <taxon>Bacillati</taxon>
        <taxon>Bacillota</taxon>
        <taxon>Clostridia</taxon>
        <taxon>Eubacteriales</taxon>
        <taxon>Clostridiaceae</taxon>
        <taxon>Clostridium</taxon>
    </lineage>
</organism>
<dbReference type="GeneID" id="66302243"/>
<keyword evidence="3" id="KW-0238">DNA-binding</keyword>
<feature type="domain" description="DNA mismatch repair proteins mutS family" evidence="4">
    <location>
        <begin position="66"/>
        <end position="204"/>
    </location>
</feature>